<protein>
    <submittedName>
        <fullName evidence="2">DnaT-like ssDNA-binding protein</fullName>
    </submittedName>
</protein>
<comment type="caution">
    <text evidence="2">The sequence shown here is derived from an EMBL/GenBank/DDBJ whole genome shotgun (WGS) entry which is preliminary data.</text>
</comment>
<evidence type="ECO:0000259" key="1">
    <source>
        <dbReference type="Pfam" id="PF20557"/>
    </source>
</evidence>
<evidence type="ECO:0000313" key="2">
    <source>
        <dbReference type="EMBL" id="MEQ2441661.1"/>
    </source>
</evidence>
<gene>
    <name evidence="2" type="ORF">WMO26_12560</name>
</gene>
<feature type="domain" description="Putative DnaT-like" evidence="1">
    <location>
        <begin position="3"/>
        <end position="137"/>
    </location>
</feature>
<proteinExistence type="predicted"/>
<keyword evidence="3" id="KW-1185">Reference proteome</keyword>
<accession>A0ABV1E2Y0</accession>
<sequence length="142" mass="15655">MQTNEKSYVSLEEAQQILVNQVGMDEWLARPQTERLRLLITAAGRIDLLPLRGRPAQVAQTLAFPRAGQEQVPKAVKEAQVFEALALADSSFAPRERLEQQGVSAAAVADASETYLGRRGRLISRRAEQLMRPYLRGGAGIV</sequence>
<dbReference type="Pfam" id="PF20557">
    <property type="entry name" value="DnaT_2"/>
    <property type="match status" value="1"/>
</dbReference>
<reference evidence="2 3" key="1">
    <citation type="submission" date="2024-03" db="EMBL/GenBank/DDBJ databases">
        <title>Human intestinal bacterial collection.</title>
        <authorList>
            <person name="Pauvert C."/>
            <person name="Hitch T.C.A."/>
            <person name="Clavel T."/>
        </authorList>
    </citation>
    <scope>NUCLEOTIDE SEQUENCE [LARGE SCALE GENOMIC DNA]</scope>
    <source>
        <strain evidence="2 3">CLA-JM-H44</strain>
    </source>
</reference>
<dbReference type="RefSeq" id="WP_349220885.1">
    <property type="nucleotide sequence ID" value="NZ_JBBMFD010000033.1"/>
</dbReference>
<organism evidence="2 3">
    <name type="scientific">Solibaculum intestinale</name>
    <dbReference type="NCBI Taxonomy" id="3133165"/>
    <lineage>
        <taxon>Bacteria</taxon>
        <taxon>Bacillati</taxon>
        <taxon>Bacillota</taxon>
        <taxon>Clostridia</taxon>
        <taxon>Eubacteriales</taxon>
        <taxon>Oscillospiraceae</taxon>
        <taxon>Solibaculum</taxon>
    </lineage>
</organism>
<dbReference type="Proteomes" id="UP001489509">
    <property type="component" value="Unassembled WGS sequence"/>
</dbReference>
<dbReference type="InterPro" id="IPR046787">
    <property type="entry name" value="DnaT_2"/>
</dbReference>
<name>A0ABV1E2Y0_9FIRM</name>
<dbReference type="EMBL" id="JBBMFD010000033">
    <property type="protein sequence ID" value="MEQ2441661.1"/>
    <property type="molecule type" value="Genomic_DNA"/>
</dbReference>
<evidence type="ECO:0000313" key="3">
    <source>
        <dbReference type="Proteomes" id="UP001489509"/>
    </source>
</evidence>